<reference evidence="2 3" key="1">
    <citation type="journal article" date="2011" name="J. Bacteriol.">
        <title>Complete genome sequence of Metallosphaera cuprina, a metal sulfide-oxidizing archaeon from a hot spring.</title>
        <authorList>
            <person name="Liu L.J."/>
            <person name="You X.Y."/>
            <person name="Zheng H."/>
            <person name="Wang S."/>
            <person name="Jiang C.Y."/>
            <person name="Liu S.J."/>
        </authorList>
    </citation>
    <scope>NUCLEOTIDE SEQUENCE [LARGE SCALE GENOMIC DNA]</scope>
    <source>
        <strain evidence="2 3">Ar-4</strain>
    </source>
</reference>
<dbReference type="KEGG" id="mcn:Mcup_1168"/>
<dbReference type="CDD" id="cd02907">
    <property type="entry name" value="Macro_Af1521_BAL-like"/>
    <property type="match status" value="1"/>
</dbReference>
<dbReference type="PATRIC" id="fig|1006006.8.peg.1164"/>
<proteinExistence type="predicted"/>
<dbReference type="Pfam" id="PF01661">
    <property type="entry name" value="Macro"/>
    <property type="match status" value="1"/>
</dbReference>
<evidence type="ECO:0000313" key="2">
    <source>
        <dbReference type="EMBL" id="AEB95273.1"/>
    </source>
</evidence>
<dbReference type="PANTHER" id="PTHR11106:SF111">
    <property type="entry name" value="MACRO DOMAIN-CONTAINING PROTEIN"/>
    <property type="match status" value="1"/>
</dbReference>
<dbReference type="InterPro" id="IPR043472">
    <property type="entry name" value="Macro_dom-like"/>
</dbReference>
<name>F4G375_METCR</name>
<evidence type="ECO:0000313" key="3">
    <source>
        <dbReference type="Proteomes" id="UP000007812"/>
    </source>
</evidence>
<dbReference type="STRING" id="1006006.Mcup_1168"/>
<accession>F4G375</accession>
<protein>
    <recommendedName>
        <fullName evidence="1">Macro domain-containing protein</fullName>
    </recommendedName>
</protein>
<evidence type="ECO:0000259" key="1">
    <source>
        <dbReference type="PROSITE" id="PS51154"/>
    </source>
</evidence>
<dbReference type="Gene3D" id="3.40.220.10">
    <property type="entry name" value="Leucine Aminopeptidase, subunit E, domain 1"/>
    <property type="match status" value="1"/>
</dbReference>
<dbReference type="PROSITE" id="PS51154">
    <property type="entry name" value="MACRO"/>
    <property type="match status" value="1"/>
</dbReference>
<gene>
    <name evidence="2" type="ordered locus">Mcup_1168</name>
</gene>
<dbReference type="NCBIfam" id="NF001668">
    <property type="entry name" value="PRK00431.2-4"/>
    <property type="match status" value="1"/>
</dbReference>
<feature type="domain" description="Macro" evidence="1">
    <location>
        <begin position="1"/>
        <end position="156"/>
    </location>
</feature>
<sequence>MEADAIVNAANSYLSHGGGVALAIVRKGGHVIQRESDEYVRRHGPVPTGEVAVTSAGSLRARYVIHAVGPRFGEEGEDKLASAIRRSLEKGEELGLHSIALPAISTGIYGFPLEVCAEVMASTFLDFKPRSIRKVFVVLYSKEAYEKFLNVFNKRLTL</sequence>
<dbReference type="InterPro" id="IPR002589">
    <property type="entry name" value="Macro_dom"/>
</dbReference>
<keyword evidence="3" id="KW-1185">Reference proteome</keyword>
<dbReference type="AlphaFoldDB" id="F4G375"/>
<dbReference type="Proteomes" id="UP000007812">
    <property type="component" value="Chromosome"/>
</dbReference>
<dbReference type="eggNOG" id="arCOG04225">
    <property type="taxonomic scope" value="Archaea"/>
</dbReference>
<organism evidence="2 3">
    <name type="scientific">Metallosphaera cuprina (strain Ar-4)</name>
    <dbReference type="NCBI Taxonomy" id="1006006"/>
    <lineage>
        <taxon>Archaea</taxon>
        <taxon>Thermoproteota</taxon>
        <taxon>Thermoprotei</taxon>
        <taxon>Sulfolobales</taxon>
        <taxon>Sulfolobaceae</taxon>
        <taxon>Metallosphaera</taxon>
    </lineage>
</organism>
<dbReference type="EMBL" id="CP002656">
    <property type="protein sequence ID" value="AEB95273.1"/>
    <property type="molecule type" value="Genomic_DNA"/>
</dbReference>
<dbReference type="SUPFAM" id="SSF52949">
    <property type="entry name" value="Macro domain-like"/>
    <property type="match status" value="1"/>
</dbReference>
<dbReference type="HOGENOM" id="CLU_046550_7_0_2"/>
<dbReference type="SMART" id="SM00506">
    <property type="entry name" value="A1pp"/>
    <property type="match status" value="1"/>
</dbReference>
<dbReference type="PANTHER" id="PTHR11106">
    <property type="entry name" value="GANGLIOSIDE INDUCED DIFFERENTIATION ASSOCIATED PROTEIN 2-RELATED"/>
    <property type="match status" value="1"/>
</dbReference>
<dbReference type="NCBIfam" id="NF001667">
    <property type="entry name" value="PRK00431.2-3"/>
    <property type="match status" value="1"/>
</dbReference>